<dbReference type="PANTHER" id="PTHR19328">
    <property type="entry name" value="HEDGEHOG-INTERACTING PROTEIN"/>
    <property type="match status" value="1"/>
</dbReference>
<dbReference type="InterPro" id="IPR011041">
    <property type="entry name" value="Quinoprot_gluc/sorb_DH_b-prop"/>
</dbReference>
<organism evidence="4 5">
    <name type="scientific">Hymenobacter segetis</name>
    <dbReference type="NCBI Taxonomy" id="2025509"/>
    <lineage>
        <taxon>Bacteria</taxon>
        <taxon>Pseudomonadati</taxon>
        <taxon>Bacteroidota</taxon>
        <taxon>Cytophagia</taxon>
        <taxon>Cytophagales</taxon>
        <taxon>Hymenobacteraceae</taxon>
        <taxon>Hymenobacter</taxon>
    </lineage>
</organism>
<dbReference type="Pfam" id="PF18962">
    <property type="entry name" value="Por_Secre_tail"/>
    <property type="match status" value="1"/>
</dbReference>
<accession>A0ABU9LWL8</accession>
<proteinExistence type="predicted"/>
<dbReference type="InterPro" id="IPR026444">
    <property type="entry name" value="Secre_tail"/>
</dbReference>
<evidence type="ECO:0000259" key="3">
    <source>
        <dbReference type="Pfam" id="PF18962"/>
    </source>
</evidence>
<evidence type="ECO:0000313" key="4">
    <source>
        <dbReference type="EMBL" id="MEL5994981.1"/>
    </source>
</evidence>
<dbReference type="RefSeq" id="WP_342298462.1">
    <property type="nucleotide sequence ID" value="NZ_JBCEVZ010000027.1"/>
</dbReference>
<dbReference type="EMBL" id="JBCEVZ010000027">
    <property type="protein sequence ID" value="MEL5994981.1"/>
    <property type="molecule type" value="Genomic_DNA"/>
</dbReference>
<dbReference type="Pfam" id="PF07995">
    <property type="entry name" value="GSDH"/>
    <property type="match status" value="1"/>
</dbReference>
<feature type="domain" description="Glucose/Sorbosone dehydrogenase" evidence="2">
    <location>
        <begin position="47"/>
        <end position="362"/>
    </location>
</feature>
<keyword evidence="5" id="KW-1185">Reference proteome</keyword>
<dbReference type="NCBIfam" id="TIGR04183">
    <property type="entry name" value="Por_Secre_tail"/>
    <property type="match status" value="1"/>
</dbReference>
<sequence>MKSLRNALLAVCATGLPLVACAQAPALTTFSVGTTTVTVSALASNLNTIWELVWGPDNFIWMTERGGRISRVNPSTGQVLPLLTIADVTETGESGLLGMVLHPQFATSPYVFVVYNYTDAGGLKEKLVRYTYSATAGTLTAPLVLLGSIDAATTHSGSRLLILADGTLLMSTGDAQQQSQAQSTASLNGKILRLNLDGTTPANNPIAGSRLYTFGHRNPQGLVQLPNGRIYSSEHGPNNDDEINKIEAGRNYGWPNVEGLCDQLGEANFCTANNVREPLTVWTPTIAPAGLTYYDHPAIPGWRGSLLLAVLKDHKLTQLTLDAAGLTIPTRTDFFTGFGRLRAICVSPAGKVYIGTSNRDGRGNPAATDDRILTLENRAYVPTATRPATGLSFDIFPNPAHRQATVQLPTPGGRLTVSDLLGRPVYSVQPTGTTAMLDLAALRPGTYLVQADGAAGRSTRKLVVE</sequence>
<keyword evidence="1" id="KW-0732">Signal</keyword>
<feature type="signal peptide" evidence="1">
    <location>
        <begin position="1"/>
        <end position="22"/>
    </location>
</feature>
<dbReference type="PANTHER" id="PTHR19328:SF13">
    <property type="entry name" value="HIPL1 PROTEIN"/>
    <property type="match status" value="1"/>
</dbReference>
<comment type="caution">
    <text evidence="4">The sequence shown here is derived from an EMBL/GenBank/DDBJ whole genome shotgun (WGS) entry which is preliminary data.</text>
</comment>
<dbReference type="SUPFAM" id="SSF50952">
    <property type="entry name" value="Soluble quinoprotein glucose dehydrogenase"/>
    <property type="match status" value="1"/>
</dbReference>
<evidence type="ECO:0000313" key="5">
    <source>
        <dbReference type="Proteomes" id="UP001479606"/>
    </source>
</evidence>
<evidence type="ECO:0000256" key="1">
    <source>
        <dbReference type="SAM" id="SignalP"/>
    </source>
</evidence>
<dbReference type="InterPro" id="IPR011042">
    <property type="entry name" value="6-blade_b-propeller_TolB-like"/>
</dbReference>
<gene>
    <name evidence="4" type="ORF">AAFH49_12240</name>
</gene>
<feature type="chain" id="PRO_5045727557" evidence="1">
    <location>
        <begin position="23"/>
        <end position="465"/>
    </location>
</feature>
<dbReference type="InterPro" id="IPR012938">
    <property type="entry name" value="Glc/Sorbosone_DH"/>
</dbReference>
<dbReference type="Gene3D" id="2.120.10.30">
    <property type="entry name" value="TolB, C-terminal domain"/>
    <property type="match status" value="1"/>
</dbReference>
<protein>
    <submittedName>
        <fullName evidence="4">PQQ-dependent sugar dehydrogenase</fullName>
    </submittedName>
</protein>
<feature type="domain" description="Secretion system C-terminal sorting" evidence="3">
    <location>
        <begin position="395"/>
        <end position="464"/>
    </location>
</feature>
<dbReference type="Proteomes" id="UP001479606">
    <property type="component" value="Unassembled WGS sequence"/>
</dbReference>
<name>A0ABU9LWL8_9BACT</name>
<reference evidence="4 5" key="1">
    <citation type="journal article" date="2018" name="Arch. Microbiol.">
        <title>Hymenobacter segetis sp. nov., isolated from soil.</title>
        <authorList>
            <person name="Ten L.N."/>
            <person name="Lim S.J."/>
            <person name="Kim B.O."/>
            <person name="Kang I.K."/>
            <person name="Jung H.Y."/>
        </authorList>
    </citation>
    <scope>NUCLEOTIDE SEQUENCE [LARGE SCALE GENOMIC DNA]</scope>
    <source>
        <strain evidence="4 5">S7-3-11</strain>
    </source>
</reference>
<evidence type="ECO:0000259" key="2">
    <source>
        <dbReference type="Pfam" id="PF07995"/>
    </source>
</evidence>